<organism evidence="3 4">
    <name type="scientific">Pseudonocardia endophytica</name>
    <dbReference type="NCBI Taxonomy" id="401976"/>
    <lineage>
        <taxon>Bacteria</taxon>
        <taxon>Bacillati</taxon>
        <taxon>Actinomycetota</taxon>
        <taxon>Actinomycetes</taxon>
        <taxon>Pseudonocardiales</taxon>
        <taxon>Pseudonocardiaceae</taxon>
        <taxon>Pseudonocardia</taxon>
    </lineage>
</organism>
<dbReference type="OrthoDB" id="1121111at2"/>
<feature type="region of interest" description="Disordered" evidence="2">
    <location>
        <begin position="60"/>
        <end position="103"/>
    </location>
</feature>
<evidence type="ECO:0000256" key="2">
    <source>
        <dbReference type="SAM" id="MobiDB-lite"/>
    </source>
</evidence>
<proteinExistence type="predicted"/>
<comment type="caution">
    <text evidence="3">The sequence shown here is derived from an EMBL/GenBank/DDBJ whole genome shotgun (WGS) entry which is preliminary data.</text>
</comment>
<keyword evidence="4" id="KW-1185">Reference proteome</keyword>
<name>A0A4R1HPZ1_PSEEN</name>
<dbReference type="AlphaFoldDB" id="A0A4R1HPZ1"/>
<dbReference type="Gene3D" id="1.20.120.910">
    <property type="entry name" value="DksA, coiled-coil domain"/>
    <property type="match status" value="1"/>
</dbReference>
<feature type="zinc finger region" description="dksA C4-type" evidence="1">
    <location>
        <begin position="36"/>
        <end position="60"/>
    </location>
</feature>
<dbReference type="RefSeq" id="WP_132421060.1">
    <property type="nucleotide sequence ID" value="NZ_SMFZ01000001.1"/>
</dbReference>
<gene>
    <name evidence="3" type="ORF">EV378_0410</name>
</gene>
<sequence length="103" mass="11276">MTTPTGDTSDPHEFTRQRDQVLAALDRLAAGTFARCDVCGVQISNRRLRLAPAADRCVNHLLPSSPEPRPDHRTRPGTQPDQYDPASPDEGTNNDGSGDDRDH</sequence>
<protein>
    <submittedName>
        <fullName evidence="3">Uncharacterized protein</fullName>
    </submittedName>
</protein>
<evidence type="ECO:0000313" key="3">
    <source>
        <dbReference type="EMBL" id="TCK24634.1"/>
    </source>
</evidence>
<dbReference type="Proteomes" id="UP000295560">
    <property type="component" value="Unassembled WGS sequence"/>
</dbReference>
<evidence type="ECO:0000313" key="4">
    <source>
        <dbReference type="Proteomes" id="UP000295560"/>
    </source>
</evidence>
<evidence type="ECO:0000256" key="1">
    <source>
        <dbReference type="PROSITE-ProRule" id="PRU00510"/>
    </source>
</evidence>
<dbReference type="PROSITE" id="PS51128">
    <property type="entry name" value="ZF_DKSA_2"/>
    <property type="match status" value="1"/>
</dbReference>
<dbReference type="EMBL" id="SMFZ01000001">
    <property type="protein sequence ID" value="TCK24634.1"/>
    <property type="molecule type" value="Genomic_DNA"/>
</dbReference>
<accession>A0A4R1HPZ1</accession>
<reference evidence="3 4" key="1">
    <citation type="submission" date="2019-03" db="EMBL/GenBank/DDBJ databases">
        <title>Sequencing the genomes of 1000 actinobacteria strains.</title>
        <authorList>
            <person name="Klenk H.-P."/>
        </authorList>
    </citation>
    <scope>NUCLEOTIDE SEQUENCE [LARGE SCALE GENOMIC DNA]</scope>
    <source>
        <strain evidence="3 4">DSM 44969</strain>
    </source>
</reference>